<dbReference type="EC" id="2.3.1.20" evidence="4 11"/>
<dbReference type="PANTHER" id="PTHR31650">
    <property type="entry name" value="O-ACYLTRANSFERASE (WSD1-LIKE) FAMILY PROTEIN"/>
    <property type="match status" value="1"/>
</dbReference>
<evidence type="ECO:0000259" key="12">
    <source>
        <dbReference type="Pfam" id="PF03007"/>
    </source>
</evidence>
<organism evidence="14 15">
    <name type="scientific">Nostocoides veronense</name>
    <dbReference type="NCBI Taxonomy" id="330836"/>
    <lineage>
        <taxon>Bacteria</taxon>
        <taxon>Bacillati</taxon>
        <taxon>Actinomycetota</taxon>
        <taxon>Actinomycetes</taxon>
        <taxon>Micrococcales</taxon>
        <taxon>Intrasporangiaceae</taxon>
        <taxon>Nostocoides</taxon>
    </lineage>
</organism>
<dbReference type="RefSeq" id="WP_344084240.1">
    <property type="nucleotide sequence ID" value="NZ_BAAAPO010000032.1"/>
</dbReference>
<gene>
    <name evidence="14" type="ORF">GCM10009811_19420</name>
</gene>
<name>A0ABN2LPQ9_9MICO</name>
<dbReference type="Pfam" id="PF03007">
    <property type="entry name" value="WS_DGAT_cat"/>
    <property type="match status" value="1"/>
</dbReference>
<feature type="domain" description="O-acyltransferase WSD1 C-terminal" evidence="13">
    <location>
        <begin position="308"/>
        <end position="453"/>
    </location>
</feature>
<feature type="domain" description="O-acyltransferase WSD1-like N-terminal" evidence="12">
    <location>
        <begin position="5"/>
        <end position="253"/>
    </location>
</feature>
<evidence type="ECO:0000256" key="6">
    <source>
        <dbReference type="ARBA" id="ARBA00022679"/>
    </source>
</evidence>
<evidence type="ECO:0000256" key="9">
    <source>
        <dbReference type="ARBA" id="ARBA00023315"/>
    </source>
</evidence>
<reference evidence="14 15" key="1">
    <citation type="journal article" date="2019" name="Int. J. Syst. Evol. Microbiol.">
        <title>The Global Catalogue of Microorganisms (GCM) 10K type strain sequencing project: providing services to taxonomists for standard genome sequencing and annotation.</title>
        <authorList>
            <consortium name="The Broad Institute Genomics Platform"/>
            <consortium name="The Broad Institute Genome Sequencing Center for Infectious Disease"/>
            <person name="Wu L."/>
            <person name="Ma J."/>
        </authorList>
    </citation>
    <scope>NUCLEOTIDE SEQUENCE [LARGE SCALE GENOMIC DNA]</scope>
    <source>
        <strain evidence="14 15">JCM 15592</strain>
    </source>
</reference>
<dbReference type="InterPro" id="IPR014292">
    <property type="entry name" value="Acyl_transf_WS/DGAT"/>
</dbReference>
<dbReference type="Pfam" id="PF06974">
    <property type="entry name" value="WS_DGAT_C"/>
    <property type="match status" value="1"/>
</dbReference>
<keyword evidence="6 11" id="KW-0808">Transferase</keyword>
<dbReference type="SUPFAM" id="SSF52777">
    <property type="entry name" value="CoA-dependent acyltransferases"/>
    <property type="match status" value="1"/>
</dbReference>
<sequence>MIDRLSPADSSFLYLEDASTATHVGQVLIFAAPDNFRPARVREGIAARLSSHPRYRQKIRTLPGRIMTPVWIDDADFDLDYHVRRSALPAPGSIEQLQDFVARVASRPLDRSRPLWEVYVVEGVSEDRFAVVTKIHQALIDAGDVTGLSADPAARTAESGSWTPVPAPSTKELLGNAISGFVRRPTTVVDGIRGGVQELKATAGQVAKVGGTIARAAVAPPSQRAFAVEGHNARRYLMTDLDLADLREIRDSASAPDGTRPTVHAIALTVIAGALRGWLQARGEHISSARSVRALVPVSVADDSTPYGSRVQAVFVELPVGEASPMMRLAQIQFSLEHQLRQHAGVRAADLAAMAGFAPPALHSLGVRLGASMSTRLFNLVITNVPGPQRPMYADGVRLQASYPVIPLTRGHALAIGMTGYNARLHIGVLADRDAVPDLEILDGTLADALAELLEAATSLPLSRGRVGAAVVVGGVCVGGAGCC</sequence>
<keyword evidence="9 11" id="KW-0012">Acyltransferase</keyword>
<dbReference type="InterPro" id="IPR004255">
    <property type="entry name" value="O-acyltransferase_WSD1_N"/>
</dbReference>
<evidence type="ECO:0000256" key="11">
    <source>
        <dbReference type="RuleBase" id="RU361241"/>
    </source>
</evidence>
<dbReference type="Gene3D" id="3.30.559.10">
    <property type="entry name" value="Chloramphenicol acetyltransferase-like domain"/>
    <property type="match status" value="1"/>
</dbReference>
<evidence type="ECO:0000259" key="13">
    <source>
        <dbReference type="Pfam" id="PF06974"/>
    </source>
</evidence>
<dbReference type="Proteomes" id="UP001499938">
    <property type="component" value="Unassembled WGS sequence"/>
</dbReference>
<evidence type="ECO:0000256" key="5">
    <source>
        <dbReference type="ARBA" id="ARBA00022516"/>
    </source>
</evidence>
<dbReference type="InterPro" id="IPR045034">
    <property type="entry name" value="O-acyltransferase_WSD1-like"/>
</dbReference>
<comment type="pathway">
    <text evidence="2">Lipid metabolism.</text>
</comment>
<evidence type="ECO:0000256" key="7">
    <source>
        <dbReference type="ARBA" id="ARBA00022798"/>
    </source>
</evidence>
<protein>
    <recommendedName>
        <fullName evidence="4 11">Diacylglycerol O-acyltransferase</fullName>
        <ecNumber evidence="4 11">2.3.1.20</ecNumber>
    </recommendedName>
</protein>
<evidence type="ECO:0000313" key="15">
    <source>
        <dbReference type="Proteomes" id="UP001499938"/>
    </source>
</evidence>
<keyword evidence="7 11" id="KW-0319">Glycerol metabolism</keyword>
<evidence type="ECO:0000256" key="4">
    <source>
        <dbReference type="ARBA" id="ARBA00013244"/>
    </source>
</evidence>
<comment type="pathway">
    <text evidence="1 11">Glycerolipid metabolism; triacylglycerol biosynthesis.</text>
</comment>
<dbReference type="NCBIfam" id="TIGR02946">
    <property type="entry name" value="acyl_WS_DGAT"/>
    <property type="match status" value="1"/>
</dbReference>
<keyword evidence="5 11" id="KW-0444">Lipid biosynthesis</keyword>
<evidence type="ECO:0000256" key="8">
    <source>
        <dbReference type="ARBA" id="ARBA00023098"/>
    </source>
</evidence>
<evidence type="ECO:0000256" key="10">
    <source>
        <dbReference type="ARBA" id="ARBA00048109"/>
    </source>
</evidence>
<evidence type="ECO:0000256" key="2">
    <source>
        <dbReference type="ARBA" id="ARBA00005189"/>
    </source>
</evidence>
<accession>A0ABN2LPQ9</accession>
<comment type="similarity">
    <text evidence="3 11">Belongs to the long-chain O-acyltransferase family.</text>
</comment>
<comment type="caution">
    <text evidence="14">The sequence shown here is derived from an EMBL/GenBank/DDBJ whole genome shotgun (WGS) entry which is preliminary data.</text>
</comment>
<proteinExistence type="inferred from homology"/>
<evidence type="ECO:0000313" key="14">
    <source>
        <dbReference type="EMBL" id="GAA1795125.1"/>
    </source>
</evidence>
<keyword evidence="15" id="KW-1185">Reference proteome</keyword>
<dbReference type="InterPro" id="IPR023213">
    <property type="entry name" value="CAT-like_dom_sf"/>
</dbReference>
<dbReference type="PANTHER" id="PTHR31650:SF1">
    <property type="entry name" value="WAX ESTER SYNTHASE_DIACYLGLYCEROL ACYLTRANSFERASE 4-RELATED"/>
    <property type="match status" value="1"/>
</dbReference>
<dbReference type="InterPro" id="IPR009721">
    <property type="entry name" value="O-acyltransferase_WSD1_C"/>
</dbReference>
<comment type="catalytic activity">
    <reaction evidence="10 11">
        <text>an acyl-CoA + a 1,2-diacyl-sn-glycerol = a triacyl-sn-glycerol + CoA</text>
        <dbReference type="Rhea" id="RHEA:10868"/>
        <dbReference type="ChEBI" id="CHEBI:17815"/>
        <dbReference type="ChEBI" id="CHEBI:57287"/>
        <dbReference type="ChEBI" id="CHEBI:58342"/>
        <dbReference type="ChEBI" id="CHEBI:64615"/>
        <dbReference type="EC" id="2.3.1.20"/>
    </reaction>
</comment>
<evidence type="ECO:0000256" key="3">
    <source>
        <dbReference type="ARBA" id="ARBA00009587"/>
    </source>
</evidence>
<keyword evidence="8 11" id="KW-0443">Lipid metabolism</keyword>
<dbReference type="EMBL" id="BAAAPO010000032">
    <property type="protein sequence ID" value="GAA1795125.1"/>
    <property type="molecule type" value="Genomic_DNA"/>
</dbReference>
<evidence type="ECO:0000256" key="1">
    <source>
        <dbReference type="ARBA" id="ARBA00004771"/>
    </source>
</evidence>